<dbReference type="InterPro" id="IPR036282">
    <property type="entry name" value="Glutathione-S-Trfase_C_sf"/>
</dbReference>
<dbReference type="PANTHER" id="PTHR43968:SF6">
    <property type="entry name" value="GLUTATHIONE S-TRANSFERASE OMEGA"/>
    <property type="match status" value="1"/>
</dbReference>
<dbReference type="RefSeq" id="WP_075009329.1">
    <property type="nucleotide sequence ID" value="NZ_FOAP01000016.1"/>
</dbReference>
<dbReference type="InterPro" id="IPR050983">
    <property type="entry name" value="GST_Omega/HSP26"/>
</dbReference>
<dbReference type="CDD" id="cd03205">
    <property type="entry name" value="GST_C_6"/>
    <property type="match status" value="1"/>
</dbReference>
<dbReference type="Gene3D" id="3.40.30.10">
    <property type="entry name" value="Glutaredoxin"/>
    <property type="match status" value="1"/>
</dbReference>
<dbReference type="SUPFAM" id="SSF52833">
    <property type="entry name" value="Thioredoxin-like"/>
    <property type="match status" value="1"/>
</dbReference>
<dbReference type="InterPro" id="IPR036249">
    <property type="entry name" value="Thioredoxin-like_sf"/>
</dbReference>
<dbReference type="EMBL" id="FOAP01000016">
    <property type="protein sequence ID" value="SEM42769.1"/>
    <property type="molecule type" value="Genomic_DNA"/>
</dbReference>
<keyword evidence="3" id="KW-1185">Reference proteome</keyword>
<dbReference type="CDD" id="cd03049">
    <property type="entry name" value="GST_N_3"/>
    <property type="match status" value="1"/>
</dbReference>
<dbReference type="Gene3D" id="1.20.1050.10">
    <property type="match status" value="1"/>
</dbReference>
<evidence type="ECO:0000259" key="1">
    <source>
        <dbReference type="PROSITE" id="PS50404"/>
    </source>
</evidence>
<dbReference type="GO" id="GO:0005737">
    <property type="term" value="C:cytoplasm"/>
    <property type="evidence" value="ECO:0007669"/>
    <property type="project" value="TreeGrafter"/>
</dbReference>
<sequence length="202" mass="22604">MELWYAPTSPFARKVRIAAHELGLAGRLRLVEVNPWTDARLRALNPLSKVPTLVLDSGEVLYESGVLCEYLDSLAPEPHLFPSVGPPRWRALLLQGLADGANTAAGRLFAEERRPAHLRAEDMMDRFRQAIGAALHEMEPQALLTGPLSIGEVSAATLLGYLDFRWPERDWRASHPRLAAWFQQLDARPSMRETRHRLLAGG</sequence>
<dbReference type="SUPFAM" id="SSF47616">
    <property type="entry name" value="GST C-terminal domain-like"/>
    <property type="match status" value="1"/>
</dbReference>
<evidence type="ECO:0000313" key="3">
    <source>
        <dbReference type="Proteomes" id="UP000182719"/>
    </source>
</evidence>
<dbReference type="InterPro" id="IPR004045">
    <property type="entry name" value="Glutathione_S-Trfase_N"/>
</dbReference>
<dbReference type="PANTHER" id="PTHR43968">
    <property type="match status" value="1"/>
</dbReference>
<dbReference type="PROSITE" id="PS50404">
    <property type="entry name" value="GST_NTER"/>
    <property type="match status" value="1"/>
</dbReference>
<protein>
    <submittedName>
        <fullName evidence="2">Glutathione S-transferase</fullName>
    </submittedName>
</protein>
<proteinExistence type="predicted"/>
<dbReference type="AlphaFoldDB" id="A0A1H7YC77"/>
<reference evidence="3" key="1">
    <citation type="submission" date="2016-10" db="EMBL/GenBank/DDBJ databases">
        <authorList>
            <person name="Varghese N."/>
            <person name="Submissions S."/>
        </authorList>
    </citation>
    <scope>NUCLEOTIDE SEQUENCE [LARGE SCALE GENOMIC DNA]</scope>
    <source>
        <strain evidence="3">DSM 17044</strain>
    </source>
</reference>
<keyword evidence="2" id="KW-0808">Transferase</keyword>
<name>A0A1H7YC77_STIAU</name>
<accession>A0A1H7YC77</accession>
<feature type="domain" description="GST N-terminal" evidence="1">
    <location>
        <begin position="1"/>
        <end position="79"/>
    </location>
</feature>
<dbReference type="Pfam" id="PF13410">
    <property type="entry name" value="GST_C_2"/>
    <property type="match status" value="1"/>
</dbReference>
<dbReference type="GO" id="GO:0016740">
    <property type="term" value="F:transferase activity"/>
    <property type="evidence" value="ECO:0007669"/>
    <property type="project" value="UniProtKB-KW"/>
</dbReference>
<dbReference type="Proteomes" id="UP000182719">
    <property type="component" value="Unassembled WGS sequence"/>
</dbReference>
<dbReference type="Pfam" id="PF13409">
    <property type="entry name" value="GST_N_2"/>
    <property type="match status" value="1"/>
</dbReference>
<evidence type="ECO:0000313" key="2">
    <source>
        <dbReference type="EMBL" id="SEM42769.1"/>
    </source>
</evidence>
<organism evidence="2 3">
    <name type="scientific">Stigmatella aurantiaca</name>
    <dbReference type="NCBI Taxonomy" id="41"/>
    <lineage>
        <taxon>Bacteria</taxon>
        <taxon>Pseudomonadati</taxon>
        <taxon>Myxococcota</taxon>
        <taxon>Myxococcia</taxon>
        <taxon>Myxococcales</taxon>
        <taxon>Cystobacterineae</taxon>
        <taxon>Archangiaceae</taxon>
        <taxon>Stigmatella</taxon>
    </lineage>
</organism>
<gene>
    <name evidence="2" type="ORF">SAMN05444354_116157</name>
</gene>